<comment type="caution">
    <text evidence="8">The sequence shown here is derived from an EMBL/GenBank/DDBJ whole genome shotgun (WGS) entry which is preliminary data.</text>
</comment>
<evidence type="ECO:0000259" key="7">
    <source>
        <dbReference type="PROSITE" id="PS51883"/>
    </source>
</evidence>
<dbReference type="Pfam" id="PF01926">
    <property type="entry name" value="MMR_HSR1"/>
    <property type="match status" value="1"/>
</dbReference>
<dbReference type="InterPro" id="IPR006073">
    <property type="entry name" value="GTP-bd"/>
</dbReference>
<dbReference type="InterPro" id="IPR031167">
    <property type="entry name" value="G_OBG"/>
</dbReference>
<dbReference type="InterPro" id="IPR045086">
    <property type="entry name" value="OBG_GTPase"/>
</dbReference>
<dbReference type="InterPro" id="IPR014100">
    <property type="entry name" value="GTP-bd_Obg/CgtA"/>
</dbReference>
<evidence type="ECO:0000256" key="2">
    <source>
        <dbReference type="ARBA" id="ARBA00022723"/>
    </source>
</evidence>
<feature type="compositionally biased region" description="Basic and acidic residues" evidence="5">
    <location>
        <begin position="136"/>
        <end position="145"/>
    </location>
</feature>
<keyword evidence="4" id="KW-0342">GTP-binding</keyword>
<dbReference type="GO" id="GO:0003924">
    <property type="term" value="F:GTPase activity"/>
    <property type="evidence" value="ECO:0007669"/>
    <property type="project" value="InterPro"/>
</dbReference>
<dbReference type="GO" id="GO:0000287">
    <property type="term" value="F:magnesium ion binding"/>
    <property type="evidence" value="ECO:0007669"/>
    <property type="project" value="InterPro"/>
</dbReference>
<dbReference type="InterPro" id="IPR027417">
    <property type="entry name" value="P-loop_NTPase"/>
</dbReference>
<dbReference type="NCBIfam" id="NF008956">
    <property type="entry name" value="PRK12299.1"/>
    <property type="match status" value="1"/>
</dbReference>
<name>A0A0F9KNU8_9ZZZZ</name>
<dbReference type="EMBL" id="LAZR01007663">
    <property type="protein sequence ID" value="KKM83779.1"/>
    <property type="molecule type" value="Genomic_DNA"/>
</dbReference>
<dbReference type="PROSITE" id="PS51710">
    <property type="entry name" value="G_OBG"/>
    <property type="match status" value="1"/>
</dbReference>
<dbReference type="NCBIfam" id="TIGR02729">
    <property type="entry name" value="Obg_CgtA"/>
    <property type="match status" value="1"/>
</dbReference>
<evidence type="ECO:0000256" key="3">
    <source>
        <dbReference type="ARBA" id="ARBA00022741"/>
    </source>
</evidence>
<dbReference type="SUPFAM" id="SSF52540">
    <property type="entry name" value="P-loop containing nucleoside triphosphate hydrolases"/>
    <property type="match status" value="1"/>
</dbReference>
<sequence length="338" mass="36668">MFVDQVKATLSAGKGGNGCVSFRRERRVPRGGPDGGRGGAGGSIYLVSDENLKSLVSFRYRPINKAKKGGHGEGGNRQGKKGDDLHLRVSVGTIVKEKNKEDVLFDFTSSGQKYLAAKGGKGGRGNASYVSSTHQAPREWEEGQPGEEKDLILELKLVADVGLIGFPNVGKSTLISKISAAKPVIADYPFTTLIPNLGVVDVDEFRSFVIADIPGLIEGAHLGHGLGIKFLRHVERTKILLHLIDVSPYTERDPVQDFRAIMKELEAFSPRLVKRQQILAANKIDLLGTKDSGLSEVRKLARREGIPFFAISALKEEGLKKLVNSMSKALDLLGESKE</sequence>
<organism evidence="8">
    <name type="scientific">marine sediment metagenome</name>
    <dbReference type="NCBI Taxonomy" id="412755"/>
    <lineage>
        <taxon>unclassified sequences</taxon>
        <taxon>metagenomes</taxon>
        <taxon>ecological metagenomes</taxon>
    </lineage>
</organism>
<dbReference type="PIRSF" id="PIRSF002401">
    <property type="entry name" value="GTP_bd_Obg/CgtA"/>
    <property type="match status" value="1"/>
</dbReference>
<dbReference type="GO" id="GO:0005525">
    <property type="term" value="F:GTP binding"/>
    <property type="evidence" value="ECO:0007669"/>
    <property type="project" value="UniProtKB-KW"/>
</dbReference>
<gene>
    <name evidence="8" type="ORF">LCGC14_1305830</name>
</gene>
<comment type="similarity">
    <text evidence="1">Belongs to the TRAFAC class OBG-HflX-like GTPase superfamily. OBG GTPase family.</text>
</comment>
<evidence type="ECO:0000313" key="8">
    <source>
        <dbReference type="EMBL" id="KKM83779.1"/>
    </source>
</evidence>
<feature type="region of interest" description="Disordered" evidence="5">
    <location>
        <begin position="118"/>
        <end position="145"/>
    </location>
</feature>
<reference evidence="8" key="1">
    <citation type="journal article" date="2015" name="Nature">
        <title>Complex archaea that bridge the gap between prokaryotes and eukaryotes.</title>
        <authorList>
            <person name="Spang A."/>
            <person name="Saw J.H."/>
            <person name="Jorgensen S.L."/>
            <person name="Zaremba-Niedzwiedzka K."/>
            <person name="Martijn J."/>
            <person name="Lind A.E."/>
            <person name="van Eijk R."/>
            <person name="Schleper C."/>
            <person name="Guy L."/>
            <person name="Ettema T.J."/>
        </authorList>
    </citation>
    <scope>NUCLEOTIDE SEQUENCE</scope>
</reference>
<evidence type="ECO:0008006" key="9">
    <source>
        <dbReference type="Google" id="ProtNLM"/>
    </source>
</evidence>
<dbReference type="Gene3D" id="3.40.50.300">
    <property type="entry name" value="P-loop containing nucleotide triphosphate hydrolases"/>
    <property type="match status" value="1"/>
</dbReference>
<dbReference type="PANTHER" id="PTHR11702">
    <property type="entry name" value="DEVELOPMENTALLY REGULATED GTP-BINDING PROTEIN-RELATED"/>
    <property type="match status" value="1"/>
</dbReference>
<dbReference type="PROSITE" id="PS00905">
    <property type="entry name" value="GTP1_OBG"/>
    <property type="match status" value="1"/>
</dbReference>
<dbReference type="InterPro" id="IPR006074">
    <property type="entry name" value="GTP1-OBG_CS"/>
</dbReference>
<evidence type="ECO:0000256" key="1">
    <source>
        <dbReference type="ARBA" id="ARBA00007699"/>
    </source>
</evidence>
<dbReference type="Gene3D" id="2.70.210.12">
    <property type="entry name" value="GTP1/OBG domain"/>
    <property type="match status" value="1"/>
</dbReference>
<dbReference type="NCBIfam" id="NF008955">
    <property type="entry name" value="PRK12297.1"/>
    <property type="match status" value="1"/>
</dbReference>
<dbReference type="NCBIfam" id="TIGR00231">
    <property type="entry name" value="small_GTP"/>
    <property type="match status" value="1"/>
</dbReference>
<evidence type="ECO:0000256" key="5">
    <source>
        <dbReference type="SAM" id="MobiDB-lite"/>
    </source>
</evidence>
<dbReference type="Pfam" id="PF01018">
    <property type="entry name" value="GTP1_OBG"/>
    <property type="match status" value="1"/>
</dbReference>
<feature type="domain" description="Obg" evidence="7">
    <location>
        <begin position="1"/>
        <end position="158"/>
    </location>
</feature>
<dbReference type="HAMAP" id="MF_01454">
    <property type="entry name" value="GTPase_Obg"/>
    <property type="match status" value="1"/>
</dbReference>
<dbReference type="AlphaFoldDB" id="A0A0F9KNU8"/>
<dbReference type="InterPro" id="IPR005225">
    <property type="entry name" value="Small_GTP-bd"/>
</dbReference>
<dbReference type="SUPFAM" id="SSF82051">
    <property type="entry name" value="Obg GTP-binding protein N-terminal domain"/>
    <property type="match status" value="1"/>
</dbReference>
<dbReference type="FunFam" id="2.70.210.12:FF:000001">
    <property type="entry name" value="GTPase Obg"/>
    <property type="match status" value="1"/>
</dbReference>
<evidence type="ECO:0000256" key="4">
    <source>
        <dbReference type="ARBA" id="ARBA00023134"/>
    </source>
</evidence>
<evidence type="ECO:0000259" key="6">
    <source>
        <dbReference type="PROSITE" id="PS51710"/>
    </source>
</evidence>
<dbReference type="CDD" id="cd01898">
    <property type="entry name" value="Obg"/>
    <property type="match status" value="1"/>
</dbReference>
<dbReference type="PRINTS" id="PR00326">
    <property type="entry name" value="GTP1OBG"/>
</dbReference>
<accession>A0A0F9KNU8</accession>
<proteinExistence type="inferred from homology"/>
<keyword evidence="2" id="KW-0479">Metal-binding</keyword>
<protein>
    <recommendedName>
        <fullName evidence="9">OBG-type G domain-containing protein</fullName>
    </recommendedName>
</protein>
<dbReference type="InterPro" id="IPR006169">
    <property type="entry name" value="GTP1_OBG_dom"/>
</dbReference>
<feature type="domain" description="OBG-type G" evidence="6">
    <location>
        <begin position="159"/>
        <end position="331"/>
    </location>
</feature>
<dbReference type="InterPro" id="IPR036726">
    <property type="entry name" value="GTP1_OBG_dom_sf"/>
</dbReference>
<dbReference type="PROSITE" id="PS51883">
    <property type="entry name" value="OBG"/>
    <property type="match status" value="1"/>
</dbReference>
<dbReference type="PANTHER" id="PTHR11702:SF31">
    <property type="entry name" value="MITOCHONDRIAL RIBOSOME-ASSOCIATED GTPASE 2"/>
    <property type="match status" value="1"/>
</dbReference>
<keyword evidence="3" id="KW-0547">Nucleotide-binding</keyword>